<dbReference type="InterPro" id="IPR045713">
    <property type="entry name" value="DUF6069"/>
</dbReference>
<feature type="transmembrane region" description="Helical" evidence="1">
    <location>
        <begin position="73"/>
        <end position="94"/>
    </location>
</feature>
<accession>A0ABW1BPH8</accession>
<keyword evidence="1" id="KW-1133">Transmembrane helix</keyword>
<dbReference type="EMBL" id="JBHSNW010000003">
    <property type="protein sequence ID" value="MFC5815101.1"/>
    <property type="molecule type" value="Genomic_DNA"/>
</dbReference>
<evidence type="ECO:0000313" key="2">
    <source>
        <dbReference type="EMBL" id="MFC5815101.1"/>
    </source>
</evidence>
<comment type="caution">
    <text evidence="2">The sequence shown here is derived from an EMBL/GenBank/DDBJ whole genome shotgun (WGS) entry which is preliminary data.</text>
</comment>
<sequence length="123" mass="12166">MTRRLPTIAVAVAATLAVWLVAVPIAGVDLAARGGAGTIAVGPVAVVIATAVAGLAGWALLAVLERLTRRARAIWTAVAAAVLVLSLLGPLGGVNAGSQLTLALMHLAAGAVIIFGMRGTATR</sequence>
<keyword evidence="1" id="KW-0472">Membrane</keyword>
<proteinExistence type="predicted"/>
<dbReference type="Proteomes" id="UP001596096">
    <property type="component" value="Unassembled WGS sequence"/>
</dbReference>
<organism evidence="2 3">
    <name type="scientific">Nonomuraea harbinensis</name>
    <dbReference type="NCBI Taxonomy" id="1286938"/>
    <lineage>
        <taxon>Bacteria</taxon>
        <taxon>Bacillati</taxon>
        <taxon>Actinomycetota</taxon>
        <taxon>Actinomycetes</taxon>
        <taxon>Streptosporangiales</taxon>
        <taxon>Streptosporangiaceae</taxon>
        <taxon>Nonomuraea</taxon>
    </lineage>
</organism>
<evidence type="ECO:0000313" key="3">
    <source>
        <dbReference type="Proteomes" id="UP001596096"/>
    </source>
</evidence>
<reference evidence="3" key="1">
    <citation type="journal article" date="2019" name="Int. J. Syst. Evol. Microbiol.">
        <title>The Global Catalogue of Microorganisms (GCM) 10K type strain sequencing project: providing services to taxonomists for standard genome sequencing and annotation.</title>
        <authorList>
            <consortium name="The Broad Institute Genomics Platform"/>
            <consortium name="The Broad Institute Genome Sequencing Center for Infectious Disease"/>
            <person name="Wu L."/>
            <person name="Ma J."/>
        </authorList>
    </citation>
    <scope>NUCLEOTIDE SEQUENCE [LARGE SCALE GENOMIC DNA]</scope>
    <source>
        <strain evidence="3">CGMCC 4.7106</strain>
    </source>
</reference>
<keyword evidence="3" id="KW-1185">Reference proteome</keyword>
<feature type="transmembrane region" description="Helical" evidence="1">
    <location>
        <begin position="100"/>
        <end position="117"/>
    </location>
</feature>
<feature type="transmembrane region" description="Helical" evidence="1">
    <location>
        <begin position="41"/>
        <end position="61"/>
    </location>
</feature>
<dbReference type="Pfam" id="PF19545">
    <property type="entry name" value="DUF6069"/>
    <property type="match status" value="1"/>
</dbReference>
<name>A0ABW1BPH8_9ACTN</name>
<dbReference type="RefSeq" id="WP_148032139.1">
    <property type="nucleotide sequence ID" value="NZ_JAHKRN010000044.1"/>
</dbReference>
<evidence type="ECO:0000256" key="1">
    <source>
        <dbReference type="SAM" id="Phobius"/>
    </source>
</evidence>
<gene>
    <name evidence="2" type="ORF">ACFPUY_08400</name>
</gene>
<keyword evidence="1" id="KW-0812">Transmembrane</keyword>
<protein>
    <submittedName>
        <fullName evidence="2">DUF6069 family protein</fullName>
    </submittedName>
</protein>